<dbReference type="GO" id="GO:0031122">
    <property type="term" value="P:cytoplasmic microtubule organization"/>
    <property type="evidence" value="ECO:0007669"/>
    <property type="project" value="TreeGrafter"/>
</dbReference>
<evidence type="ECO:0000313" key="3">
    <source>
        <dbReference type="EMBL" id="KIW92060.1"/>
    </source>
</evidence>
<feature type="coiled-coil region" evidence="1">
    <location>
        <begin position="627"/>
        <end position="661"/>
    </location>
</feature>
<feature type="compositionally biased region" description="Low complexity" evidence="2">
    <location>
        <begin position="29"/>
        <end position="44"/>
    </location>
</feature>
<name>A0A0D2HMR9_CLAB1</name>
<keyword evidence="1" id="KW-0175">Coiled coil</keyword>
<reference evidence="3" key="1">
    <citation type="submission" date="2015-01" db="EMBL/GenBank/DDBJ databases">
        <title>The Genome Sequence of Cladophialophora bantiana CBS 173.52.</title>
        <authorList>
            <consortium name="The Broad Institute Genomics Platform"/>
            <person name="Cuomo C."/>
            <person name="de Hoog S."/>
            <person name="Gorbushina A."/>
            <person name="Stielow B."/>
            <person name="Teixiera M."/>
            <person name="Abouelleil A."/>
            <person name="Chapman S.B."/>
            <person name="Priest M."/>
            <person name="Young S.K."/>
            <person name="Wortman J."/>
            <person name="Nusbaum C."/>
            <person name="Birren B."/>
        </authorList>
    </citation>
    <scope>NUCLEOTIDE SEQUENCE [LARGE SCALE GENOMIC DNA]</scope>
    <source>
        <strain evidence="3">CBS 173.52</strain>
    </source>
</reference>
<dbReference type="EMBL" id="KN846989">
    <property type="protein sequence ID" value="KIW92060.1"/>
    <property type="molecule type" value="Genomic_DNA"/>
</dbReference>
<dbReference type="RefSeq" id="XP_016618729.1">
    <property type="nucleotide sequence ID" value="XM_016764779.1"/>
</dbReference>
<dbReference type="AlphaFoldDB" id="A0A0D2HMR9"/>
<protein>
    <submittedName>
        <fullName evidence="3">Uncharacterized protein</fullName>
    </submittedName>
</protein>
<dbReference type="Proteomes" id="UP000053789">
    <property type="component" value="Unassembled WGS sequence"/>
</dbReference>
<proteinExistence type="predicted"/>
<feature type="region of interest" description="Disordered" evidence="2">
    <location>
        <begin position="165"/>
        <end position="246"/>
    </location>
</feature>
<organism evidence="3 4">
    <name type="scientific">Cladophialophora bantiana (strain ATCC 10958 / CBS 173.52 / CDC B-1940 / NIH 8579)</name>
    <name type="common">Xylohypha bantiana</name>
    <dbReference type="NCBI Taxonomy" id="1442370"/>
    <lineage>
        <taxon>Eukaryota</taxon>
        <taxon>Fungi</taxon>
        <taxon>Dikarya</taxon>
        <taxon>Ascomycota</taxon>
        <taxon>Pezizomycotina</taxon>
        <taxon>Eurotiomycetes</taxon>
        <taxon>Chaetothyriomycetidae</taxon>
        <taxon>Chaetothyriales</taxon>
        <taxon>Herpotrichiellaceae</taxon>
        <taxon>Cladophialophora</taxon>
    </lineage>
</organism>
<evidence type="ECO:0000313" key="4">
    <source>
        <dbReference type="Proteomes" id="UP000053789"/>
    </source>
</evidence>
<dbReference type="PANTHER" id="PTHR18947">
    <property type="entry name" value="HOOK PROTEINS"/>
    <property type="match status" value="1"/>
</dbReference>
<feature type="compositionally biased region" description="Low complexity" evidence="2">
    <location>
        <begin position="195"/>
        <end position="210"/>
    </location>
</feature>
<dbReference type="GO" id="GO:0005815">
    <property type="term" value="C:microtubule organizing center"/>
    <property type="evidence" value="ECO:0007669"/>
    <property type="project" value="TreeGrafter"/>
</dbReference>
<evidence type="ECO:0000256" key="1">
    <source>
        <dbReference type="SAM" id="Coils"/>
    </source>
</evidence>
<sequence>MSTTAYQTNARPRGRPGSFSEISEKQTRSRASSSASVKLSKTLSRTLDEVSIPRNSRSNSPAIYFHRQRTFDSKWSDPASASSRHSAVSLRSDKSISSRMEDETFHAPISPTKVKPHIIQAPHDRTDTSVADARPLSPTKISMTAVPEGGELVGSFTRGAELLQSSQGLGSKSHSSRSLASMQPTVSEEPENINPPQTTPSSPQMSMSSPFPTDVAEPLAKGSKSSLREETVLASPGMSKSSLHEPTAAPMGTAPISYLHDPLVAPTPQGPVVFIQPTFGQHLAESAEGDIPIVPSPTMATEGPYLHGFPPHARSPLASPPLSPFLQQPTGSPPPQGIPFPPPHAYQYPHPFIANPNMQLAFYPPPFASPSAPFPYPDTVSRSGSAAPPDDERTKLLEKVSNVLPDINRLLHYYQESQGLLSEKDLLVKQAESQHNEEVTKLRIELSASKEEYERIIGEQARENVKLKSEIVEQTEKILLLEEKSRELAEANEEVANLKLKCESLESEVENSRSMKEQLTAEKNDLENQLQAVKDQFNDERAQHERSQTDLIRAHEKQMAEREDVHAKLVSEHRAGLSKLQLDLAGMITKHSQQRKDLDSARAIISEHEQSLAARAKQLADSERSHKSELEARDQIVEEMAEQHKEEIAALSQKLTQSIGRQKDEVTALREGHQKEIGQLRKAAEGRLSETITRHKQREAQLQGELDALRSALEELKEDVEEHRDANDSLKTELATVQKAHQALQTTHEMTSKHHAELEETMLCLRDKQAQWQRESERMERIIRSLGQVRAGKGKGDEFFVSAFNELASSVEEISKQLVHDQPYPDHTLVRMAHLSGLPDITGMTAAARGLRSLLVQNQIFRVLQQRIFQPFLFTALHEECDMCSLETCLSRVSKMISVKSVHREAIWRAIAMQSLYTSPYGRKAASTIATSVSKEILDKLQSTTLAKRLPALTTAVRSIAKAAVELWRQVRIEWAAILSTMPPILKMEGTSNPNDAMLWIRPHIFREGVRSVDDDVQDAGVQKSSLAARCTYLQGIALCQDSPIVLARRLEVMAGDGGRW</sequence>
<dbReference type="GO" id="GO:0030705">
    <property type="term" value="P:cytoskeleton-dependent intracellular transport"/>
    <property type="evidence" value="ECO:0007669"/>
    <property type="project" value="TreeGrafter"/>
</dbReference>
<dbReference type="GO" id="GO:0005737">
    <property type="term" value="C:cytoplasm"/>
    <property type="evidence" value="ECO:0007669"/>
    <property type="project" value="TreeGrafter"/>
</dbReference>
<gene>
    <name evidence="3" type="ORF">Z519_07043</name>
</gene>
<accession>A0A0D2HMR9</accession>
<dbReference type="HOGENOM" id="CLU_010503_0_0_1"/>
<feature type="compositionally biased region" description="Polar residues" evidence="2">
    <location>
        <begin position="1"/>
        <end position="10"/>
    </location>
</feature>
<evidence type="ECO:0000256" key="2">
    <source>
        <dbReference type="SAM" id="MobiDB-lite"/>
    </source>
</evidence>
<dbReference type="GO" id="GO:0051959">
    <property type="term" value="F:dynein light intermediate chain binding"/>
    <property type="evidence" value="ECO:0007669"/>
    <property type="project" value="TreeGrafter"/>
</dbReference>
<feature type="region of interest" description="Disordered" evidence="2">
    <location>
        <begin position="1"/>
        <end position="95"/>
    </location>
</feature>
<feature type="coiled-coil region" evidence="1">
    <location>
        <begin position="692"/>
        <end position="775"/>
    </location>
</feature>
<feature type="compositionally biased region" description="Low complexity" evidence="2">
    <location>
        <begin position="165"/>
        <end position="181"/>
    </location>
</feature>
<dbReference type="GeneID" id="27699971"/>
<dbReference type="GO" id="GO:0008017">
    <property type="term" value="F:microtubule binding"/>
    <property type="evidence" value="ECO:0007669"/>
    <property type="project" value="TreeGrafter"/>
</dbReference>
<dbReference type="PANTHER" id="PTHR18947:SF28">
    <property type="entry name" value="GIRDIN, ISOFORM A"/>
    <property type="match status" value="1"/>
</dbReference>
<feature type="coiled-coil region" evidence="1">
    <location>
        <begin position="450"/>
        <end position="543"/>
    </location>
</feature>
<dbReference type="OrthoDB" id="6365728at2759"/>
<keyword evidence="4" id="KW-1185">Reference proteome</keyword>